<keyword evidence="6" id="KW-1185">Reference proteome</keyword>
<dbReference type="Proteomes" id="UP000437931">
    <property type="component" value="Unassembled WGS sequence"/>
</dbReference>
<organism evidence="4 7">
    <name type="scientific">Xanthomonas sontii</name>
    <dbReference type="NCBI Taxonomy" id="2650745"/>
    <lineage>
        <taxon>Bacteria</taxon>
        <taxon>Pseudomonadati</taxon>
        <taxon>Pseudomonadota</taxon>
        <taxon>Gammaproteobacteria</taxon>
        <taxon>Lysobacterales</taxon>
        <taxon>Lysobacteraceae</taxon>
        <taxon>Xanthomonas</taxon>
    </lineage>
</organism>
<sequence length="706" mass="79326">MSAQARERLAEIGLIEWLRIGDEDAVHALLRDMRELGVRRLRTQFSWADWHTAEGERWYAWLMPLLSAHCEVLPCFCYTPPSLGLEPRTASPPRDSKAFADFIDQVVGRFGAGFEWIELWNEPNNLNDWDWHLDHDWQRFAEMIGQAAHWAHQLGKKTLLGGMCPTDPNWLALMAQRGALAHIDAVGVHGFPGTWDFRRRPWAEVLGDVRAVLAAHGLQPQVWLSETGYSTWRHDEIEQVRQLRETLDAPVERLYWYAARDLHGSISHQDGFHEDERHYHFGLRDERGRAKLLYRLWAEQGYDGIQALASLHHEHGANLSRAPRPDLAPASTVAPRADAHAPIHTLPRSRGQDAVLITGGAGFIGTNLAARLLDSGRRVIVYDNLSRPGVEHNLQWLRRHYPGERLQVEVGDVRDRHLLGDAVAQAAQVFHLAAQVAVTSSLEDPSHDFEVNLRGTFNVLEAIRGARRPPPLLFTSTNKVYGALDDVALEADAQRYQPSDPLLRARGIDERRALDFHSPYGCSKGGADQYVLDYARSFGLQAVVLRMSCIYGPHQCGNEDQGWVAHFLIRALQGQPITVYGDGRQVRDLLFVDDLVEAFLQCQAQMPRLSGRAFNMGGGPANAASLREVLRRIESLVGHRLELAHAAPRVGDQRYYVSDTRAFAAATGWSPRVGAEAGIARLHRWLHTQAERAAPVSPPQRRIHAA</sequence>
<dbReference type="Pfam" id="PF01370">
    <property type="entry name" value="Epimerase"/>
    <property type="match status" value="1"/>
</dbReference>
<dbReference type="PANTHER" id="PTHR43000">
    <property type="entry name" value="DTDP-D-GLUCOSE 4,6-DEHYDRATASE-RELATED"/>
    <property type="match status" value="1"/>
</dbReference>
<dbReference type="SUPFAM" id="SSF51735">
    <property type="entry name" value="NAD(P)-binding Rossmann-fold domains"/>
    <property type="match status" value="1"/>
</dbReference>
<evidence type="ECO:0000313" key="5">
    <source>
        <dbReference type="EMBL" id="MRH73937.1"/>
    </source>
</evidence>
<dbReference type="SUPFAM" id="SSF51445">
    <property type="entry name" value="(Trans)glycosidases"/>
    <property type="match status" value="1"/>
</dbReference>
<feature type="domain" description="NAD-dependent epimerase/dehydratase" evidence="3">
    <location>
        <begin position="355"/>
        <end position="617"/>
    </location>
</feature>
<dbReference type="EMBL" id="WJPM01000003">
    <property type="protein sequence ID" value="MRH73937.1"/>
    <property type="molecule type" value="Genomic_DNA"/>
</dbReference>
<accession>A0A6N7QA08</accession>
<evidence type="ECO:0000256" key="1">
    <source>
        <dbReference type="ARBA" id="ARBA00005125"/>
    </source>
</evidence>
<evidence type="ECO:0000259" key="3">
    <source>
        <dbReference type="Pfam" id="PF01370"/>
    </source>
</evidence>
<protein>
    <submittedName>
        <fullName evidence="4">NAD-dependent epimerase/dehydratase family protein</fullName>
    </submittedName>
</protein>
<dbReference type="InterPro" id="IPR017853">
    <property type="entry name" value="GH"/>
</dbReference>
<dbReference type="RefSeq" id="WP_153750817.1">
    <property type="nucleotide sequence ID" value="NZ_WJPM01000003.1"/>
</dbReference>
<reference evidence="6 7" key="1">
    <citation type="submission" date="2019-11" db="EMBL/GenBank/DDBJ databases">
        <title>First report of rice panicle blight caused by Xanthomonas sp. in Iran.</title>
        <authorList>
            <person name="Mirghasempour S.A."/>
            <person name="Huang S."/>
            <person name="Brady C.L."/>
            <person name="Studholme D.J."/>
        </authorList>
    </citation>
    <scope>NUCLEOTIDE SEQUENCE [LARGE SCALE GENOMIC DNA]</scope>
    <source>
        <strain evidence="4 7">ASD011</strain>
        <strain evidence="6">SAM114</strain>
    </source>
</reference>
<dbReference type="EMBL" id="WJPN01000003">
    <property type="protein sequence ID" value="MRG99605.1"/>
    <property type="molecule type" value="Genomic_DNA"/>
</dbReference>
<dbReference type="Proteomes" id="UP000439314">
    <property type="component" value="Unassembled WGS sequence"/>
</dbReference>
<reference evidence="5" key="2">
    <citation type="journal article" date="2020" name="Plant Dis.">
        <title>A Grain Rot of Rice in Iran Caused by a Xanthomonas Strain Closely Related to X. sacchari.</title>
        <authorList>
            <person name="Mirghasempour S.A."/>
            <person name="Huang S."/>
            <person name="Studholme D.J."/>
            <person name="Brady C.L."/>
        </authorList>
    </citation>
    <scope>NUCLEOTIDE SEQUENCE</scope>
    <source>
        <strain evidence="5">SAM114</strain>
    </source>
</reference>
<comment type="pathway">
    <text evidence="1">Bacterial outer membrane biogenesis; LPS O-antigen biosynthesis.</text>
</comment>
<evidence type="ECO:0000313" key="6">
    <source>
        <dbReference type="Proteomes" id="UP000437931"/>
    </source>
</evidence>
<dbReference type="InterPro" id="IPR001509">
    <property type="entry name" value="Epimerase_deHydtase"/>
</dbReference>
<proteinExistence type="inferred from homology"/>
<dbReference type="Gene3D" id="3.20.20.80">
    <property type="entry name" value="Glycosidases"/>
    <property type="match status" value="1"/>
</dbReference>
<comment type="caution">
    <text evidence="4">The sequence shown here is derived from an EMBL/GenBank/DDBJ whole genome shotgun (WGS) entry which is preliminary data.</text>
</comment>
<dbReference type="AlphaFoldDB" id="A0A6N7QA08"/>
<name>A0A6N7QA08_9XANT</name>
<dbReference type="InterPro" id="IPR036291">
    <property type="entry name" value="NAD(P)-bd_dom_sf"/>
</dbReference>
<evidence type="ECO:0000313" key="7">
    <source>
        <dbReference type="Proteomes" id="UP000439314"/>
    </source>
</evidence>
<comment type="similarity">
    <text evidence="2">Belongs to the NAD(P)-dependent epimerase/dehydratase family.</text>
</comment>
<gene>
    <name evidence="4" type="ORF">GIY21_04775</name>
    <name evidence="5" type="ORF">GIY22_04765</name>
</gene>
<evidence type="ECO:0000256" key="2">
    <source>
        <dbReference type="ARBA" id="ARBA00007637"/>
    </source>
</evidence>
<evidence type="ECO:0000313" key="4">
    <source>
        <dbReference type="EMBL" id="MRG99605.1"/>
    </source>
</evidence>
<dbReference type="Gene3D" id="3.40.50.720">
    <property type="entry name" value="NAD(P)-binding Rossmann-like Domain"/>
    <property type="match status" value="1"/>
</dbReference>